<organism evidence="3 4">
    <name type="scientific">Phaseolus coccineus</name>
    <name type="common">Scarlet runner bean</name>
    <name type="synonym">Phaseolus multiflorus</name>
    <dbReference type="NCBI Taxonomy" id="3886"/>
    <lineage>
        <taxon>Eukaryota</taxon>
        <taxon>Viridiplantae</taxon>
        <taxon>Streptophyta</taxon>
        <taxon>Embryophyta</taxon>
        <taxon>Tracheophyta</taxon>
        <taxon>Spermatophyta</taxon>
        <taxon>Magnoliopsida</taxon>
        <taxon>eudicotyledons</taxon>
        <taxon>Gunneridae</taxon>
        <taxon>Pentapetalae</taxon>
        <taxon>rosids</taxon>
        <taxon>fabids</taxon>
        <taxon>Fabales</taxon>
        <taxon>Fabaceae</taxon>
        <taxon>Papilionoideae</taxon>
        <taxon>50 kb inversion clade</taxon>
        <taxon>NPAAA clade</taxon>
        <taxon>indigoferoid/millettioid clade</taxon>
        <taxon>Phaseoleae</taxon>
        <taxon>Phaseolus</taxon>
    </lineage>
</organism>
<accession>A0AAN9MK92</accession>
<evidence type="ECO:0000259" key="2">
    <source>
        <dbReference type="PROSITE" id="PS50108"/>
    </source>
</evidence>
<reference evidence="3 4" key="1">
    <citation type="submission" date="2024-01" db="EMBL/GenBank/DDBJ databases">
        <title>The genomes of 5 underutilized Papilionoideae crops provide insights into root nodulation and disease resistanc.</title>
        <authorList>
            <person name="Jiang F."/>
        </authorList>
    </citation>
    <scope>NUCLEOTIDE SEQUENCE [LARGE SCALE GENOMIC DNA]</scope>
    <source>
        <strain evidence="3">JINMINGXINNONG_FW02</strain>
        <tissue evidence="3">Leaves</tissue>
    </source>
</reference>
<dbReference type="Proteomes" id="UP001374584">
    <property type="component" value="Unassembled WGS sequence"/>
</dbReference>
<dbReference type="PROSITE" id="PS50108">
    <property type="entry name" value="CRIB"/>
    <property type="match status" value="1"/>
</dbReference>
<feature type="domain" description="CRIB" evidence="2">
    <location>
        <begin position="52"/>
        <end position="65"/>
    </location>
</feature>
<dbReference type="FunFam" id="3.90.810.10:FF:000029">
    <property type="entry name" value="Elongation factor Ts, mitochondrial"/>
    <property type="match status" value="1"/>
</dbReference>
<feature type="region of interest" description="Disordered" evidence="1">
    <location>
        <begin position="75"/>
        <end position="233"/>
    </location>
</feature>
<evidence type="ECO:0000313" key="4">
    <source>
        <dbReference type="Proteomes" id="UP001374584"/>
    </source>
</evidence>
<evidence type="ECO:0000313" key="3">
    <source>
        <dbReference type="EMBL" id="KAK7355947.1"/>
    </source>
</evidence>
<dbReference type="Gene3D" id="3.90.810.10">
    <property type="entry name" value="CRIB domain"/>
    <property type="match status" value="1"/>
</dbReference>
<comment type="caution">
    <text evidence="3">The sequence shown here is derived from an EMBL/GenBank/DDBJ whole genome shotgun (WGS) entry which is preliminary data.</text>
</comment>
<dbReference type="PANTHER" id="PTHR46325">
    <property type="entry name" value="CRIB DOMAIN-CONTAINING PROTEIN RIC8"/>
    <property type="match status" value="1"/>
</dbReference>
<name>A0AAN9MK92_PHACN</name>
<sequence length="233" mass="26062">MEILVYLLDMENSNASNFAELSMSGGKVKGFLKGFRYFTQIFEGEKEQEIQIGFPTDVKHVAHIGWDGPSVNSPSWMNEFKTSPGVDVQNKGQENGVKRVPEESKRRSSRDPADLPKASKRQSTGLTDSPIREKTSKPRTRKSSNKPKEEPNPTRIPEYSDTYHLPSTLPSPDNNIPKKSRRHKPKDTASGVSSKLRSKAQQHTSDSGSPAQQPKPKNTPMTPFDETEQDLLL</sequence>
<proteinExistence type="predicted"/>
<dbReference type="CDD" id="cd00132">
    <property type="entry name" value="CRIB"/>
    <property type="match status" value="1"/>
</dbReference>
<keyword evidence="4" id="KW-1185">Reference proteome</keyword>
<dbReference type="InterPro" id="IPR000095">
    <property type="entry name" value="CRIB_dom"/>
</dbReference>
<protein>
    <recommendedName>
        <fullName evidence="2">CRIB domain-containing protein</fullName>
    </recommendedName>
</protein>
<gene>
    <name evidence="3" type="ORF">VNO80_15212</name>
</gene>
<dbReference type="EMBL" id="JAYMYR010000006">
    <property type="protein sequence ID" value="KAK7355947.1"/>
    <property type="molecule type" value="Genomic_DNA"/>
</dbReference>
<feature type="compositionally biased region" description="Polar residues" evidence="1">
    <location>
        <begin position="190"/>
        <end position="221"/>
    </location>
</feature>
<dbReference type="AlphaFoldDB" id="A0AAN9MK92"/>
<dbReference type="Pfam" id="PF00786">
    <property type="entry name" value="PBD"/>
    <property type="match status" value="1"/>
</dbReference>
<feature type="compositionally biased region" description="Basic and acidic residues" evidence="1">
    <location>
        <begin position="96"/>
        <end position="114"/>
    </location>
</feature>
<evidence type="ECO:0000256" key="1">
    <source>
        <dbReference type="SAM" id="MobiDB-lite"/>
    </source>
</evidence>
<dbReference type="InterPro" id="IPR036936">
    <property type="entry name" value="CRIB_dom_sf"/>
</dbReference>
<dbReference type="SMART" id="SM00285">
    <property type="entry name" value="PBD"/>
    <property type="match status" value="1"/>
</dbReference>
<dbReference type="PANTHER" id="PTHR46325:SF39">
    <property type="entry name" value="CRIB DOMAIN-CONTAINING PROTEIN RIC8"/>
    <property type="match status" value="1"/>
</dbReference>